<evidence type="ECO:0000313" key="4">
    <source>
        <dbReference type="Proteomes" id="UP001215280"/>
    </source>
</evidence>
<dbReference type="Pfam" id="PF13374">
    <property type="entry name" value="TPR_10"/>
    <property type="match status" value="6"/>
</dbReference>
<gene>
    <name evidence="3" type="ORF">DFH07DRAFT_938853</name>
</gene>
<dbReference type="InterPro" id="IPR036537">
    <property type="entry name" value="Adaptor_Cbl_N_dom_sf"/>
</dbReference>
<dbReference type="Pfam" id="PF25000">
    <property type="entry name" value="DUF7779"/>
    <property type="match status" value="1"/>
</dbReference>
<keyword evidence="4" id="KW-1185">Reference proteome</keyword>
<dbReference type="SUPFAM" id="SSF48452">
    <property type="entry name" value="TPR-like"/>
    <property type="match status" value="3"/>
</dbReference>
<feature type="domain" description="DUF7779" evidence="2">
    <location>
        <begin position="441"/>
        <end position="545"/>
    </location>
</feature>
<dbReference type="InterPro" id="IPR059179">
    <property type="entry name" value="MLKL-like_MCAfunc"/>
</dbReference>
<evidence type="ECO:0000256" key="1">
    <source>
        <dbReference type="SAM" id="MobiDB-lite"/>
    </source>
</evidence>
<dbReference type="AlphaFoldDB" id="A0AAD7JN69"/>
<accession>A0AAD7JN69</accession>
<comment type="caution">
    <text evidence="3">The sequence shown here is derived from an EMBL/GenBank/DDBJ whole genome shotgun (WGS) entry which is preliminary data.</text>
</comment>
<dbReference type="Gene3D" id="1.25.40.10">
    <property type="entry name" value="Tetratricopeptide repeat domain"/>
    <property type="match status" value="3"/>
</dbReference>
<dbReference type="InterPro" id="IPR053137">
    <property type="entry name" value="NLR-like"/>
</dbReference>
<dbReference type="InterPro" id="IPR056681">
    <property type="entry name" value="DUF7779"/>
</dbReference>
<dbReference type="InterPro" id="IPR027417">
    <property type="entry name" value="P-loop_NTPase"/>
</dbReference>
<dbReference type="PANTHER" id="PTHR46082:SF6">
    <property type="entry name" value="AAA+ ATPASE DOMAIN-CONTAINING PROTEIN-RELATED"/>
    <property type="match status" value="1"/>
</dbReference>
<proteinExistence type="predicted"/>
<evidence type="ECO:0000313" key="3">
    <source>
        <dbReference type="EMBL" id="KAJ7765954.1"/>
    </source>
</evidence>
<dbReference type="Gene3D" id="1.20.930.20">
    <property type="entry name" value="Adaptor protein Cbl, N-terminal domain"/>
    <property type="match status" value="1"/>
</dbReference>
<reference evidence="3" key="1">
    <citation type="submission" date="2023-03" db="EMBL/GenBank/DDBJ databases">
        <title>Massive genome expansion in bonnet fungi (Mycena s.s.) driven by repeated elements and novel gene families across ecological guilds.</title>
        <authorList>
            <consortium name="Lawrence Berkeley National Laboratory"/>
            <person name="Harder C.B."/>
            <person name="Miyauchi S."/>
            <person name="Viragh M."/>
            <person name="Kuo A."/>
            <person name="Thoen E."/>
            <person name="Andreopoulos B."/>
            <person name="Lu D."/>
            <person name="Skrede I."/>
            <person name="Drula E."/>
            <person name="Henrissat B."/>
            <person name="Morin E."/>
            <person name="Kohler A."/>
            <person name="Barry K."/>
            <person name="LaButti K."/>
            <person name="Morin E."/>
            <person name="Salamov A."/>
            <person name="Lipzen A."/>
            <person name="Mereny Z."/>
            <person name="Hegedus B."/>
            <person name="Baldrian P."/>
            <person name="Stursova M."/>
            <person name="Weitz H."/>
            <person name="Taylor A."/>
            <person name="Grigoriev I.V."/>
            <person name="Nagy L.G."/>
            <person name="Martin F."/>
            <person name="Kauserud H."/>
        </authorList>
    </citation>
    <scope>NUCLEOTIDE SEQUENCE</scope>
    <source>
        <strain evidence="3">CBHHK188m</strain>
    </source>
</reference>
<dbReference type="Gene3D" id="3.40.50.300">
    <property type="entry name" value="P-loop containing nucleotide triphosphate hydrolases"/>
    <property type="match status" value="1"/>
</dbReference>
<dbReference type="InterPro" id="IPR011990">
    <property type="entry name" value="TPR-like_helical_dom_sf"/>
</dbReference>
<name>A0AAD7JN69_9AGAR</name>
<feature type="region of interest" description="Disordered" evidence="1">
    <location>
        <begin position="1"/>
        <end position="32"/>
    </location>
</feature>
<dbReference type="GO" id="GO:0007166">
    <property type="term" value="P:cell surface receptor signaling pathway"/>
    <property type="evidence" value="ECO:0007669"/>
    <property type="project" value="InterPro"/>
</dbReference>
<dbReference type="Proteomes" id="UP001215280">
    <property type="component" value="Unassembled WGS sequence"/>
</dbReference>
<organism evidence="3 4">
    <name type="scientific">Mycena maculata</name>
    <dbReference type="NCBI Taxonomy" id="230809"/>
    <lineage>
        <taxon>Eukaryota</taxon>
        <taxon>Fungi</taxon>
        <taxon>Dikarya</taxon>
        <taxon>Basidiomycota</taxon>
        <taxon>Agaricomycotina</taxon>
        <taxon>Agaricomycetes</taxon>
        <taxon>Agaricomycetidae</taxon>
        <taxon>Agaricales</taxon>
        <taxon>Marasmiineae</taxon>
        <taxon>Mycenaceae</taxon>
        <taxon>Mycena</taxon>
    </lineage>
</organism>
<dbReference type="SUPFAM" id="SSF52540">
    <property type="entry name" value="P-loop containing nucleoside triphosphate hydrolases"/>
    <property type="match status" value="1"/>
</dbReference>
<sequence>MSVNSPPIAGGSSFAAKKTKAQAAKPPSDSSSDWLGTCLLTAKAIAAGGEMLPFPYIKGAFEIVVIVLETVEKVKKNQDDLKELCKDVLNITTIVRDEILDKVAAHGDTAAVKFKGTCEELERCLQDVLRTVEPLHKKSQGLRGRIKDHVKQVGKLTSTADQITSCRNRIGELRSNFMLRTIIQIRNQLHRDALAQVTESINNCPPPSRIFHGRRIILDRMHGYFDQNLGKQHIFLLYGLGGAGKTQIALKFIQESSQFSDIFMVDASTTDTLDAALKNIAGTKNVGDTPQDALKWLASKHHDWLLFFDNADDPKINLNSYFPQCSHGNIVITSRNPGLCVHAGLHSLVSDMEEVDAVELLLKSAAQETTLANKEIAFEIVKALWYLPLAIIQAGAFIAKLGALNSYLALYSHNRARLLSEKPAQSHDDYAWTVYTTWEISFKQLSRPAATLLQLCSFLHHEGISEKMFSEASMYELTATSPSEEELENPWQFITQFLGPTGVWDSFRFTDVTSELRAYSLINFDINSGTFSIHPLVHSWSQSILADQQEYHHSMIAIVGMSISTMTGNYLQLASLWLLPHIDALLQGGTQTTPDFNYEYGSIYNFSGRYQRAADLHTDLLMRQREILGKDHLNTLQTMVYLATTYRELGRFKEAGELDVSVLEKQRQLLGEDHPDTLHAMGSLACTYYALGKLKEAEELEVVVLEKQRQLLGEDHPDTLHAMGSLALTYHDLGKLKEAEELEVVVLDKLRQLRGEDHPDTLHAMGNLASIYAYLGKLKEAEELQVVVLEKQRQLLGEDHPGTLRAMGNLGDTYRNLGKLKEAEELGVVVLEKQRQSLGEDHPDTLRTMGNLANTYYTLDKLKEAEELEVVVLEKRRQFLGEDHPDTLLTMGNLANTYYALDKLKEAEELGVVVLEKRREILGEDHPHTLVAMRNLANTYYALGKLKEAEKLDVLIKQIEGRMG</sequence>
<protein>
    <recommendedName>
        <fullName evidence="2">DUF7779 domain-containing protein</fullName>
    </recommendedName>
</protein>
<evidence type="ECO:0000259" key="2">
    <source>
        <dbReference type="Pfam" id="PF25000"/>
    </source>
</evidence>
<dbReference type="Pfam" id="PF13424">
    <property type="entry name" value="TPR_12"/>
    <property type="match status" value="1"/>
</dbReference>
<dbReference type="PANTHER" id="PTHR46082">
    <property type="entry name" value="ATP/GTP-BINDING PROTEIN-RELATED"/>
    <property type="match status" value="1"/>
</dbReference>
<dbReference type="EMBL" id="JARJLG010000034">
    <property type="protein sequence ID" value="KAJ7765954.1"/>
    <property type="molecule type" value="Genomic_DNA"/>
</dbReference>
<dbReference type="CDD" id="cd21037">
    <property type="entry name" value="MLKL_NTD"/>
    <property type="match status" value="1"/>
</dbReference>